<organism evidence="2 3">
    <name type="scientific">Gossypium arboreum</name>
    <name type="common">Tree cotton</name>
    <name type="synonym">Gossypium nanking</name>
    <dbReference type="NCBI Taxonomy" id="29729"/>
    <lineage>
        <taxon>Eukaryota</taxon>
        <taxon>Viridiplantae</taxon>
        <taxon>Streptophyta</taxon>
        <taxon>Embryophyta</taxon>
        <taxon>Tracheophyta</taxon>
        <taxon>Spermatophyta</taxon>
        <taxon>Magnoliopsida</taxon>
        <taxon>eudicotyledons</taxon>
        <taxon>Gunneridae</taxon>
        <taxon>Pentapetalae</taxon>
        <taxon>rosids</taxon>
        <taxon>malvids</taxon>
        <taxon>Malvales</taxon>
        <taxon>Malvaceae</taxon>
        <taxon>Malvoideae</taxon>
        <taxon>Gossypium</taxon>
    </lineage>
</organism>
<evidence type="ECO:0000259" key="1">
    <source>
        <dbReference type="Pfam" id="PF07727"/>
    </source>
</evidence>
<feature type="domain" description="Reverse transcriptase Ty1/copia-type" evidence="1">
    <location>
        <begin position="50"/>
        <end position="296"/>
    </location>
</feature>
<dbReference type="Proteomes" id="UP001358586">
    <property type="component" value="Chromosome 1"/>
</dbReference>
<accession>A0ABR0R6J5</accession>
<dbReference type="InterPro" id="IPR043502">
    <property type="entry name" value="DNA/RNA_pol_sf"/>
</dbReference>
<dbReference type="SUPFAM" id="SSF56672">
    <property type="entry name" value="DNA/RNA polymerases"/>
    <property type="match status" value="1"/>
</dbReference>
<reference evidence="2 3" key="1">
    <citation type="submission" date="2023-03" db="EMBL/GenBank/DDBJ databases">
        <title>WGS of Gossypium arboreum.</title>
        <authorList>
            <person name="Yu D."/>
        </authorList>
    </citation>
    <scope>NUCLEOTIDE SEQUENCE [LARGE SCALE GENOMIC DNA]</scope>
    <source>
        <tissue evidence="2">Leaf</tissue>
    </source>
</reference>
<gene>
    <name evidence="2" type="ORF">PVK06_003545</name>
</gene>
<keyword evidence="3" id="KW-1185">Reference proteome</keyword>
<name>A0ABR0R6J5_GOSAR</name>
<dbReference type="CDD" id="cd09272">
    <property type="entry name" value="RNase_HI_RT_Ty1"/>
    <property type="match status" value="1"/>
</dbReference>
<protein>
    <recommendedName>
        <fullName evidence="1">Reverse transcriptase Ty1/copia-type domain-containing protein</fullName>
    </recommendedName>
</protein>
<dbReference type="EMBL" id="JARKNE010000001">
    <property type="protein sequence ID" value="KAK5847241.1"/>
    <property type="molecule type" value="Genomic_DNA"/>
</dbReference>
<evidence type="ECO:0000313" key="2">
    <source>
        <dbReference type="EMBL" id="KAK5847241.1"/>
    </source>
</evidence>
<dbReference type="InterPro" id="IPR013103">
    <property type="entry name" value="RVT_2"/>
</dbReference>
<dbReference type="Pfam" id="PF07727">
    <property type="entry name" value="RVT_2"/>
    <property type="match status" value="1"/>
</dbReference>
<proteinExistence type="predicted"/>
<dbReference type="PANTHER" id="PTHR11439">
    <property type="entry name" value="GAG-POL-RELATED RETROTRANSPOSON"/>
    <property type="match status" value="1"/>
</dbReference>
<comment type="caution">
    <text evidence="2">The sequence shown here is derived from an EMBL/GenBank/DDBJ whole genome shotgun (WGS) entry which is preliminary data.</text>
</comment>
<evidence type="ECO:0000313" key="3">
    <source>
        <dbReference type="Proteomes" id="UP001358586"/>
    </source>
</evidence>
<dbReference type="PANTHER" id="PTHR11439:SF455">
    <property type="entry name" value="RLK (RECEPTOR-LIKE PROTEIN KINASE) 8, PUTATIVE-RELATED"/>
    <property type="match status" value="1"/>
</dbReference>
<sequence>MVTRSKVGIFKPKALTAEAVDFEPSFIDEALAHPDWKVATQAEFDALLANSTWELVPTPPGRKVIGCKWLFKIKRNLDGSVSRRKAWLVAKGCSQVAGCDFTETFSPVVKPATICVILSIAVSRQWPLRQVDANNAFLNGELDNEVFIHQSPRFVQFDSVGQPLVCRLKKDLYGLHQASRAWFDKLKQFLVSIGFITSKSDASLFIRITTEVVLYILVYVDDIIITGNDSAIIARFVDQLNAEFSLKDMGELHYFLGLEVTRSSAGCLHLCQKKYVRDLLARSSLSNAKPVHTPMISLPRLSKSDGDLLSNPTEYRSLAGALQYVVLTRPDIAYAVNRICQFMHSPTTLHMVALKRIFAIAIAANPVLHSKFKHVELDLFFVHEKVAAGTIVVGEVPTCDEVADILTKPLSHTVFTRFR</sequence>